<organism evidence="1 2">
    <name type="scientific">Staphylococcus phage vB_SscM-1</name>
    <dbReference type="NCBI Taxonomy" id="1868844"/>
    <lineage>
        <taxon>Viruses</taxon>
        <taxon>Duplodnaviria</taxon>
        <taxon>Heunggongvirae</taxon>
        <taxon>Uroviricota</taxon>
        <taxon>Caudoviricetes</taxon>
        <taxon>Herelleviridae</taxon>
        <taxon>Twortvirinae</taxon>
        <taxon>Sciuriunavirus</taxon>
        <taxon>Sciuriunavirus SscM1</taxon>
    </lineage>
</organism>
<protein>
    <submittedName>
        <fullName evidence="1">Uncharacterized protein</fullName>
    </submittedName>
</protein>
<name>A0A1X9I9A0_9CAUD</name>
<proteinExistence type="predicted"/>
<dbReference type="EMBL" id="KX171212">
    <property type="protein sequence ID" value="ANT44667.1"/>
    <property type="molecule type" value="Genomic_DNA"/>
</dbReference>
<gene>
    <name evidence="1" type="ORF">vB_SscM-1_004</name>
</gene>
<reference evidence="2" key="1">
    <citation type="submission" date="2016-04" db="EMBL/GenBank/DDBJ databases">
        <authorList>
            <person name="Gasior T."/>
        </authorList>
    </citation>
    <scope>NUCLEOTIDE SEQUENCE [LARGE SCALE GENOMIC DNA]</scope>
</reference>
<sequence length="66" mass="7603">MKKELEIFTGNIYTEKDVHNLIDEVSEIFINELDTIESVYVIIKKVIKSNGNQITVEAYNISDLIN</sequence>
<evidence type="ECO:0000313" key="1">
    <source>
        <dbReference type="EMBL" id="ANT44667.1"/>
    </source>
</evidence>
<dbReference type="Proteomes" id="UP000224459">
    <property type="component" value="Segment"/>
</dbReference>
<evidence type="ECO:0000313" key="2">
    <source>
        <dbReference type="Proteomes" id="UP000224459"/>
    </source>
</evidence>
<keyword evidence="2" id="KW-1185">Reference proteome</keyword>
<accession>A0A1X9I9A0</accession>